<protein>
    <recommendedName>
        <fullName evidence="1">Transglycosylase SLT domain-containing protein</fullName>
    </recommendedName>
</protein>
<dbReference type="EMBL" id="BAABAH010000006">
    <property type="protein sequence ID" value="GAA3819790.1"/>
    <property type="molecule type" value="Genomic_DNA"/>
</dbReference>
<proteinExistence type="predicted"/>
<name>A0ABP7IJ29_9ACTN</name>
<dbReference type="InterPro" id="IPR008258">
    <property type="entry name" value="Transglycosylase_SLT_dom_1"/>
</dbReference>
<sequence>MPREVILHQLAMVAERIAKHVPMTAPTPVDVSPGSNRALGFHLLVEFGFPADQWQYLDALWTRESGWNERADNPTSSAYGIPQSLPGTKMAVVGPDWRTNPDTQIRWGLAYIAARYGNPQGAWAHSQRFGWY</sequence>
<comment type="caution">
    <text evidence="2">The sequence shown here is derived from an EMBL/GenBank/DDBJ whole genome shotgun (WGS) entry which is preliminary data.</text>
</comment>
<dbReference type="InterPro" id="IPR023346">
    <property type="entry name" value="Lysozyme-like_dom_sf"/>
</dbReference>
<evidence type="ECO:0000313" key="3">
    <source>
        <dbReference type="Proteomes" id="UP001501821"/>
    </source>
</evidence>
<dbReference type="Pfam" id="PF01464">
    <property type="entry name" value="SLT"/>
    <property type="match status" value="1"/>
</dbReference>
<dbReference type="SUPFAM" id="SSF53955">
    <property type="entry name" value="Lysozyme-like"/>
    <property type="match status" value="1"/>
</dbReference>
<gene>
    <name evidence="2" type="ORF">GCM10022242_21860</name>
</gene>
<feature type="domain" description="Transglycosylase SLT" evidence="1">
    <location>
        <begin position="53"/>
        <end position="123"/>
    </location>
</feature>
<dbReference type="Proteomes" id="UP001501821">
    <property type="component" value="Unassembled WGS sequence"/>
</dbReference>
<evidence type="ECO:0000313" key="2">
    <source>
        <dbReference type="EMBL" id="GAA3819790.1"/>
    </source>
</evidence>
<accession>A0ABP7IJ29</accession>
<keyword evidence="3" id="KW-1185">Reference proteome</keyword>
<dbReference type="Gene3D" id="1.10.530.10">
    <property type="match status" value="1"/>
</dbReference>
<reference evidence="3" key="1">
    <citation type="journal article" date="2019" name="Int. J. Syst. Evol. Microbiol.">
        <title>The Global Catalogue of Microorganisms (GCM) 10K type strain sequencing project: providing services to taxonomists for standard genome sequencing and annotation.</title>
        <authorList>
            <consortium name="The Broad Institute Genomics Platform"/>
            <consortium name="The Broad Institute Genome Sequencing Center for Infectious Disease"/>
            <person name="Wu L."/>
            <person name="Ma J."/>
        </authorList>
    </citation>
    <scope>NUCLEOTIDE SEQUENCE [LARGE SCALE GENOMIC DNA]</scope>
    <source>
        <strain evidence="3">JCM 16953</strain>
    </source>
</reference>
<organism evidence="2 3">
    <name type="scientific">Nocardioides panacisoli</name>
    <dbReference type="NCBI Taxonomy" id="627624"/>
    <lineage>
        <taxon>Bacteria</taxon>
        <taxon>Bacillati</taxon>
        <taxon>Actinomycetota</taxon>
        <taxon>Actinomycetes</taxon>
        <taxon>Propionibacteriales</taxon>
        <taxon>Nocardioidaceae</taxon>
        <taxon>Nocardioides</taxon>
    </lineage>
</organism>
<evidence type="ECO:0000259" key="1">
    <source>
        <dbReference type="Pfam" id="PF01464"/>
    </source>
</evidence>